<dbReference type="EMBL" id="UINC01044807">
    <property type="protein sequence ID" value="SVB50749.1"/>
    <property type="molecule type" value="Genomic_DNA"/>
</dbReference>
<dbReference type="SUPFAM" id="SSF54427">
    <property type="entry name" value="NTF2-like"/>
    <property type="match status" value="1"/>
</dbReference>
<dbReference type="AlphaFoldDB" id="A0A382EK04"/>
<feature type="domain" description="SnoaL-like" evidence="1">
    <location>
        <begin position="11"/>
        <end position="111"/>
    </location>
</feature>
<sequence>MMDKESVRDSVQRYFRAWEENDKESLLALFDEESVWEDPVGSEPNKGLDQISAFWDQAHNDESNSMQPVIQKEIYLGNEALVTFTMQIRSDQGGMDIEVTDYFKINDKGKIEIARAFWDSSCIKPTI</sequence>
<proteinExistence type="predicted"/>
<dbReference type="InterPro" id="IPR032710">
    <property type="entry name" value="NTF2-like_dom_sf"/>
</dbReference>
<evidence type="ECO:0000313" key="2">
    <source>
        <dbReference type="EMBL" id="SVB50749.1"/>
    </source>
</evidence>
<reference evidence="2" key="1">
    <citation type="submission" date="2018-05" db="EMBL/GenBank/DDBJ databases">
        <authorList>
            <person name="Lanie J.A."/>
            <person name="Ng W.-L."/>
            <person name="Kazmierczak K.M."/>
            <person name="Andrzejewski T.M."/>
            <person name="Davidsen T.M."/>
            <person name="Wayne K.J."/>
            <person name="Tettelin H."/>
            <person name="Glass J.I."/>
            <person name="Rusch D."/>
            <person name="Podicherti R."/>
            <person name="Tsui H.-C.T."/>
            <person name="Winkler M.E."/>
        </authorList>
    </citation>
    <scope>NUCLEOTIDE SEQUENCE</scope>
</reference>
<dbReference type="InterPro" id="IPR037401">
    <property type="entry name" value="SnoaL-like"/>
</dbReference>
<accession>A0A382EK04</accession>
<dbReference type="Gene3D" id="3.10.450.50">
    <property type="match status" value="1"/>
</dbReference>
<organism evidence="2">
    <name type="scientific">marine metagenome</name>
    <dbReference type="NCBI Taxonomy" id="408172"/>
    <lineage>
        <taxon>unclassified sequences</taxon>
        <taxon>metagenomes</taxon>
        <taxon>ecological metagenomes</taxon>
    </lineage>
</organism>
<name>A0A382EK04_9ZZZZ</name>
<evidence type="ECO:0000259" key="1">
    <source>
        <dbReference type="Pfam" id="PF12680"/>
    </source>
</evidence>
<dbReference type="Pfam" id="PF12680">
    <property type="entry name" value="SnoaL_2"/>
    <property type="match status" value="1"/>
</dbReference>
<protein>
    <recommendedName>
        <fullName evidence="1">SnoaL-like domain-containing protein</fullName>
    </recommendedName>
</protein>
<gene>
    <name evidence="2" type="ORF">METZ01_LOCUS203603</name>
</gene>